<dbReference type="NCBIfam" id="NF033538">
    <property type="entry name" value="transpos_IS91"/>
    <property type="match status" value="1"/>
</dbReference>
<evidence type="ECO:0000313" key="4">
    <source>
        <dbReference type="Proteomes" id="UP000283834"/>
    </source>
</evidence>
<dbReference type="Proteomes" id="UP000283834">
    <property type="component" value="Unassembled WGS sequence"/>
</dbReference>
<dbReference type="PANTHER" id="PTHR37023">
    <property type="entry name" value="TRANSPOSASE"/>
    <property type="match status" value="1"/>
</dbReference>
<feature type="domain" description="Transposase IS801/IS1294" evidence="1">
    <location>
        <begin position="140"/>
        <end position="324"/>
    </location>
</feature>
<dbReference type="InterPro" id="IPR007069">
    <property type="entry name" value="Transposase_32"/>
</dbReference>
<evidence type="ECO:0000313" key="3">
    <source>
        <dbReference type="EMBL" id="RGT39489.1"/>
    </source>
</evidence>
<protein>
    <submittedName>
        <fullName evidence="3">IS91 family transposase</fullName>
    </submittedName>
</protein>
<dbReference type="Pfam" id="PF04986">
    <property type="entry name" value="Y2_Tnp"/>
    <property type="match status" value="1"/>
</dbReference>
<dbReference type="PANTHER" id="PTHR37023:SF1">
    <property type="entry name" value="ISSOD25 TRANSPOSASE TNPA_ISSOD25"/>
    <property type="match status" value="1"/>
</dbReference>
<dbReference type="Pfam" id="PF14319">
    <property type="entry name" value="Zn_Tnp_IS91"/>
    <property type="match status" value="1"/>
</dbReference>
<dbReference type="GO" id="GO:0006313">
    <property type="term" value="P:DNA transposition"/>
    <property type="evidence" value="ECO:0007669"/>
    <property type="project" value="InterPro"/>
</dbReference>
<dbReference type="InterPro" id="IPR026889">
    <property type="entry name" value="Zn_Tnp"/>
</dbReference>
<gene>
    <name evidence="3" type="ORF">DWX36_06345</name>
</gene>
<accession>A0A412NJF3</accession>
<dbReference type="AlphaFoldDB" id="A0A412NJF3"/>
<comment type="caution">
    <text evidence="3">The sequence shown here is derived from an EMBL/GenBank/DDBJ whole genome shotgun (WGS) entry which is preliminary data.</text>
</comment>
<dbReference type="EMBL" id="QRWQ01000005">
    <property type="protein sequence ID" value="RGT39489.1"/>
    <property type="molecule type" value="Genomic_DNA"/>
</dbReference>
<dbReference type="InterPro" id="IPR054832">
    <property type="entry name" value="transpos_IS91"/>
</dbReference>
<evidence type="ECO:0000259" key="1">
    <source>
        <dbReference type="Pfam" id="PF04986"/>
    </source>
</evidence>
<reference evidence="3 4" key="1">
    <citation type="submission" date="2018-08" db="EMBL/GenBank/DDBJ databases">
        <title>A genome reference for cultivated species of the human gut microbiota.</title>
        <authorList>
            <person name="Zou Y."/>
            <person name="Xue W."/>
            <person name="Luo G."/>
        </authorList>
    </citation>
    <scope>NUCLEOTIDE SEQUENCE [LARGE SCALE GENOMIC DNA]</scope>
    <source>
        <strain evidence="3 4">AF19-16AC</strain>
    </source>
</reference>
<sequence>MENPTVQDIFHSFYLKYLDRYTPSAEQAKVSHCIMNCKTGAYGANVSVCEDCGHLQIHYNSCRNRCCPMCQALPTEKWMDAQREDVLEAPYFHVVFTVPQELNPLIYCNQKLLYDALYHSVSSTINELAEDEKYLGAKVGYICILHTWGSEMNFHPHIHVILLGGGLTAKNQWRDKGEEFFFPVKVLSKLFRGKYLDELKTLWKNKKLHFHGSSEKYRNHYAFKELINICYEKDWIPHCKKAFNGAQSVIHYLGKYIHRIAISNRRIIRMDENTVTYYVKDYREAGKWKALTIPGVEFIRRFLMHVPPKRFVRIRHYGLLCTRSKTKHLTLCRNLLGCRQYLSRLKNMETAQILEALYGIKVSVCKCCGGHLGNPQQRIPLRI</sequence>
<name>A0A412NJF3_MEDGN</name>
<feature type="domain" description="Transposase zinc-binding" evidence="2">
    <location>
        <begin position="9"/>
        <end position="98"/>
    </location>
</feature>
<dbReference type="RefSeq" id="WP_118046698.1">
    <property type="nucleotide sequence ID" value="NZ_QRWQ01000005.1"/>
</dbReference>
<evidence type="ECO:0000259" key="2">
    <source>
        <dbReference type="Pfam" id="PF14319"/>
    </source>
</evidence>
<organism evidence="3 4">
    <name type="scientific">Mediterraneibacter gnavus</name>
    <name type="common">Ruminococcus gnavus</name>
    <dbReference type="NCBI Taxonomy" id="33038"/>
    <lineage>
        <taxon>Bacteria</taxon>
        <taxon>Bacillati</taxon>
        <taxon>Bacillota</taxon>
        <taxon>Clostridia</taxon>
        <taxon>Lachnospirales</taxon>
        <taxon>Lachnospiraceae</taxon>
        <taxon>Mediterraneibacter</taxon>
    </lineage>
</organism>
<dbReference type="GO" id="GO:0004803">
    <property type="term" value="F:transposase activity"/>
    <property type="evidence" value="ECO:0007669"/>
    <property type="project" value="InterPro"/>
</dbReference>
<proteinExistence type="predicted"/>
<dbReference type="GO" id="GO:0003677">
    <property type="term" value="F:DNA binding"/>
    <property type="evidence" value="ECO:0007669"/>
    <property type="project" value="InterPro"/>
</dbReference>